<sequence>MLYLDFVIWTTNLCRVCTGHLIYLRVHCHLKPQDSGW</sequence>
<dbReference type="AlphaFoldDB" id="A0A0A9C2B7"/>
<organism evidence="1">
    <name type="scientific">Arundo donax</name>
    <name type="common">Giant reed</name>
    <name type="synonym">Donax arundinaceus</name>
    <dbReference type="NCBI Taxonomy" id="35708"/>
    <lineage>
        <taxon>Eukaryota</taxon>
        <taxon>Viridiplantae</taxon>
        <taxon>Streptophyta</taxon>
        <taxon>Embryophyta</taxon>
        <taxon>Tracheophyta</taxon>
        <taxon>Spermatophyta</taxon>
        <taxon>Magnoliopsida</taxon>
        <taxon>Liliopsida</taxon>
        <taxon>Poales</taxon>
        <taxon>Poaceae</taxon>
        <taxon>PACMAD clade</taxon>
        <taxon>Arundinoideae</taxon>
        <taxon>Arundineae</taxon>
        <taxon>Arundo</taxon>
    </lineage>
</organism>
<dbReference type="EMBL" id="GBRH01227446">
    <property type="protein sequence ID" value="JAD70449.1"/>
    <property type="molecule type" value="Transcribed_RNA"/>
</dbReference>
<evidence type="ECO:0000313" key="1">
    <source>
        <dbReference type="EMBL" id="JAD70449.1"/>
    </source>
</evidence>
<reference evidence="1" key="2">
    <citation type="journal article" date="2015" name="Data Brief">
        <title>Shoot transcriptome of the giant reed, Arundo donax.</title>
        <authorList>
            <person name="Barrero R.A."/>
            <person name="Guerrero F.D."/>
            <person name="Moolhuijzen P."/>
            <person name="Goolsby J.A."/>
            <person name="Tidwell J."/>
            <person name="Bellgard S.E."/>
            <person name="Bellgard M.I."/>
        </authorList>
    </citation>
    <scope>NUCLEOTIDE SEQUENCE</scope>
    <source>
        <tissue evidence="1">Shoot tissue taken approximately 20 cm above the soil surface</tissue>
    </source>
</reference>
<name>A0A0A9C2B7_ARUDO</name>
<accession>A0A0A9C2B7</accession>
<proteinExistence type="predicted"/>
<protein>
    <submittedName>
        <fullName evidence="1">Uncharacterized protein</fullName>
    </submittedName>
</protein>
<reference evidence="1" key="1">
    <citation type="submission" date="2014-09" db="EMBL/GenBank/DDBJ databases">
        <authorList>
            <person name="Magalhaes I.L.F."/>
            <person name="Oliveira U."/>
            <person name="Santos F.R."/>
            <person name="Vidigal T.H.D.A."/>
            <person name="Brescovit A.D."/>
            <person name="Santos A.J."/>
        </authorList>
    </citation>
    <scope>NUCLEOTIDE SEQUENCE</scope>
    <source>
        <tissue evidence="1">Shoot tissue taken approximately 20 cm above the soil surface</tissue>
    </source>
</reference>